<feature type="region of interest" description="Disordered" evidence="1">
    <location>
        <begin position="76"/>
        <end position="139"/>
    </location>
</feature>
<name>A0A9Y3VTV7_9CICH</name>
<accession>A0A9Y3VTV7</accession>
<evidence type="ECO:0000256" key="1">
    <source>
        <dbReference type="SAM" id="MobiDB-lite"/>
    </source>
</evidence>
<proteinExistence type="predicted"/>
<evidence type="ECO:0000313" key="2">
    <source>
        <dbReference type="Proteomes" id="UP000695023"/>
    </source>
</evidence>
<dbReference type="PANTHER" id="PTHR47331:SF6">
    <property type="entry name" value="DOUBLECORTIN DOMAIN-CONTAINING PROTEIN"/>
    <property type="match status" value="1"/>
</dbReference>
<feature type="compositionally biased region" description="Polar residues" evidence="1">
    <location>
        <begin position="86"/>
        <end position="102"/>
    </location>
</feature>
<gene>
    <name evidence="3" type="primary">LOC102205856</name>
</gene>
<keyword evidence="2" id="KW-1185">Reference proteome</keyword>
<dbReference type="Proteomes" id="UP000695023">
    <property type="component" value="Unplaced"/>
</dbReference>
<reference evidence="3" key="1">
    <citation type="submission" date="2025-08" db="UniProtKB">
        <authorList>
            <consortium name="RefSeq"/>
        </authorList>
    </citation>
    <scope>IDENTIFICATION</scope>
</reference>
<dbReference type="AlphaFoldDB" id="A0A9Y3VTV7"/>
<dbReference type="PANTHER" id="PTHR47331">
    <property type="entry name" value="PHD-TYPE DOMAIN-CONTAINING PROTEIN"/>
    <property type="match status" value="1"/>
</dbReference>
<dbReference type="GeneID" id="102205856"/>
<dbReference type="RefSeq" id="XP_005747808.1">
    <property type="nucleotide sequence ID" value="XM_005747751.2"/>
</dbReference>
<organism evidence="2 3">
    <name type="scientific">Pundamilia nyererei</name>
    <dbReference type="NCBI Taxonomy" id="303518"/>
    <lineage>
        <taxon>Eukaryota</taxon>
        <taxon>Metazoa</taxon>
        <taxon>Chordata</taxon>
        <taxon>Craniata</taxon>
        <taxon>Vertebrata</taxon>
        <taxon>Euteleostomi</taxon>
        <taxon>Actinopterygii</taxon>
        <taxon>Neopterygii</taxon>
        <taxon>Teleostei</taxon>
        <taxon>Neoteleostei</taxon>
        <taxon>Acanthomorphata</taxon>
        <taxon>Ovalentaria</taxon>
        <taxon>Cichlomorphae</taxon>
        <taxon>Cichliformes</taxon>
        <taxon>Cichlidae</taxon>
        <taxon>African cichlids</taxon>
        <taxon>Pseudocrenilabrinae</taxon>
        <taxon>Haplochromini</taxon>
        <taxon>Pundamilia</taxon>
    </lineage>
</organism>
<evidence type="ECO:0000313" key="3">
    <source>
        <dbReference type="RefSeq" id="XP_005747808.1"/>
    </source>
</evidence>
<sequence>MEVEKARIEATLNALKKEGEAEAALAAAHVLEAAADEEHDAVDLTEQGVSSKTPPSIRRAQDYVNAHFANRSLVVNEDGKPDTGQLVGNNNDQHLRQSQPPVASSPGEHLTDFVDQEQPKSPPINRKTDISIQPKPSLPPKTELSDFTAYLARRDLLTAGFKVFDNRPESYLSWKSIFRNAIEGLNLKFSEELDLLNKWLSGESLQHALRIRAVHVNNPHAGLQRLWQRLDKSFGSPEIIEMRYPPRRLCRLTLIYTHSLHRSLLWTQPRTFSSSWAWTSSKLTRFAVR</sequence>
<protein>
    <submittedName>
        <fullName evidence="3">Uncharacterized protein LOC102205856</fullName>
    </submittedName>
</protein>